<dbReference type="InterPro" id="IPR036618">
    <property type="entry name" value="PtsI_HPr-bd_sf"/>
</dbReference>
<evidence type="ECO:0000256" key="17">
    <source>
        <dbReference type="PIRNR" id="PIRNR000732"/>
    </source>
</evidence>
<evidence type="ECO:0000256" key="15">
    <source>
        <dbReference type="ARBA" id="ARBA00022842"/>
    </source>
</evidence>
<evidence type="ECO:0000256" key="9">
    <source>
        <dbReference type="ARBA" id="ARBA00022490"/>
    </source>
</evidence>
<dbReference type="KEGG" id="muh:HYN43_010530"/>
<dbReference type="GO" id="GO:0046872">
    <property type="term" value="F:metal ion binding"/>
    <property type="evidence" value="ECO:0007669"/>
    <property type="project" value="UniProtKB-KW"/>
</dbReference>
<dbReference type="InterPro" id="IPR023151">
    <property type="entry name" value="PEP_util_CS"/>
</dbReference>
<dbReference type="GO" id="GO:0008965">
    <property type="term" value="F:phosphoenolpyruvate-protein phosphotransferase activity"/>
    <property type="evidence" value="ECO:0007669"/>
    <property type="project" value="UniProtKB-EC"/>
</dbReference>
<keyword evidence="11 17" id="KW-0808">Transferase</keyword>
<evidence type="ECO:0000313" key="24">
    <source>
        <dbReference type="EMBL" id="AYL95697.1"/>
    </source>
</evidence>
<dbReference type="InterPro" id="IPR000121">
    <property type="entry name" value="PEP_util_C"/>
</dbReference>
<comment type="cofactor">
    <cofactor evidence="2 17 20">
        <name>Mg(2+)</name>
        <dbReference type="ChEBI" id="CHEBI:18420"/>
    </cofactor>
</comment>
<evidence type="ECO:0000256" key="8">
    <source>
        <dbReference type="ARBA" id="ARBA00022448"/>
    </source>
</evidence>
<dbReference type="Pfam" id="PF05524">
    <property type="entry name" value="PEP-utilisers_N"/>
    <property type="match status" value="1"/>
</dbReference>
<dbReference type="InterPro" id="IPR036637">
    <property type="entry name" value="Phosphohistidine_dom_sf"/>
</dbReference>
<evidence type="ECO:0000256" key="4">
    <source>
        <dbReference type="ARBA" id="ARBA00004496"/>
    </source>
</evidence>
<feature type="domain" description="PEP-utilising enzyme C-terminal" evidence="22">
    <location>
        <begin position="253"/>
        <end position="538"/>
    </location>
</feature>
<evidence type="ECO:0000256" key="20">
    <source>
        <dbReference type="PIRSR" id="PIRSR000732-3"/>
    </source>
</evidence>
<evidence type="ECO:0000256" key="2">
    <source>
        <dbReference type="ARBA" id="ARBA00001946"/>
    </source>
</evidence>
<dbReference type="GO" id="GO:0005737">
    <property type="term" value="C:cytoplasm"/>
    <property type="evidence" value="ECO:0007669"/>
    <property type="project" value="UniProtKB-SubCell"/>
</dbReference>
<dbReference type="Pfam" id="PF00391">
    <property type="entry name" value="PEP-utilizers"/>
    <property type="match status" value="1"/>
</dbReference>
<dbReference type="PIRSF" id="PIRSF000732">
    <property type="entry name" value="PTS_enzyme_I"/>
    <property type="match status" value="1"/>
</dbReference>
<feature type="domain" description="PEP-utilising enzyme mobile" evidence="21">
    <location>
        <begin position="152"/>
        <end position="225"/>
    </location>
</feature>
<feature type="domain" description="Phosphotransferase system enzyme I N-terminal" evidence="23">
    <location>
        <begin position="2"/>
        <end position="126"/>
    </location>
</feature>
<evidence type="ECO:0000256" key="16">
    <source>
        <dbReference type="ARBA" id="ARBA00033235"/>
    </source>
</evidence>
<dbReference type="InterPro" id="IPR006318">
    <property type="entry name" value="PTS_EI-like"/>
</dbReference>
<comment type="function">
    <text evidence="3 17">General (non sugar-specific) component of the phosphoenolpyruvate-dependent sugar phosphotransferase system (sugar PTS). This major carbohydrate active-transport system catalyzes the phosphorylation of incoming sugar substrates concomitantly with their translocation across the cell membrane. Enzyme I transfers the phosphoryl group from phosphoenolpyruvate (PEP) to the phosphoryl carrier protein (HPr).</text>
</comment>
<feature type="binding site" evidence="19">
    <location>
        <position position="332"/>
    </location>
    <ligand>
        <name>phosphoenolpyruvate</name>
        <dbReference type="ChEBI" id="CHEBI:58702"/>
    </ligand>
</feature>
<evidence type="ECO:0000256" key="6">
    <source>
        <dbReference type="ARBA" id="ARBA00012232"/>
    </source>
</evidence>
<keyword evidence="8 17" id="KW-0813">Transport</keyword>
<proteinExistence type="inferred from homology"/>
<evidence type="ECO:0000256" key="13">
    <source>
        <dbReference type="ARBA" id="ARBA00022723"/>
    </source>
</evidence>
<dbReference type="OrthoDB" id="9765468at2"/>
<feature type="binding site" evidence="19">
    <location>
        <position position="296"/>
    </location>
    <ligand>
        <name>phosphoenolpyruvate</name>
        <dbReference type="ChEBI" id="CHEBI:58702"/>
    </ligand>
</feature>
<dbReference type="Gene3D" id="3.50.30.10">
    <property type="entry name" value="Phosphohistidine domain"/>
    <property type="match status" value="1"/>
</dbReference>
<gene>
    <name evidence="24" type="primary">ptsP</name>
    <name evidence="24" type="ORF">HYN43_010530</name>
</gene>
<feature type="binding site" evidence="20">
    <location>
        <position position="455"/>
    </location>
    <ligand>
        <name>Mg(2+)</name>
        <dbReference type="ChEBI" id="CHEBI:18420"/>
    </ligand>
</feature>
<dbReference type="InterPro" id="IPR040442">
    <property type="entry name" value="Pyrv_kinase-like_dom_sf"/>
</dbReference>
<dbReference type="PRINTS" id="PR01736">
    <property type="entry name" value="PHPHTRNFRASE"/>
</dbReference>
<sequence length="570" mass="62193">MKGIGVSPGIAIGRAFVIKKNAPATNGIVLKNQVEIVAEIERFDISVVNALGEIDAIKNSSQLMLNDDDIAILETQVELINDPQIREDVVAKIEAEKKTANDALIEVTAGIVALFESMDDEYMRARSADFQDIGNRILKYINRTGDTNARSFEPDTIVIADDLTPSDTITLDLNLVTGFATQAGSRTSHAAIIAKSKGLPAVVACGDELMTINHNDFIILDGLSGSVYVNPGEEIISRYSAKSASFRQQSEVLKKVKDKPAITPDGKQVTLLANISSADDLDMVHDNGGEGVGLFRTEMLFMDRDTFPDEEEQFEFYKKAVLQAKGKPAIIRTIDIGGDKHLSYFNLPAELNPFLGYRAIRISLDQEGLFIVQLKAILRASAFGSVSIMFPMISNVKEIRDAKVILNKAKAELTEAGIAFSDDVKVGIMVEIPSAAVTADILAKEVDFFSIGTNDLCQYTLAVDRMNEKITHLYDPFNPGVLRLILNVIEQGREHNIHVGMCGEMASDPLATLLLLGMGLEEFSMSAASIPSIKNIIINNTEAQAKQVCQQVMAMDSSENIIAYLKEITQ</sequence>
<evidence type="ECO:0000256" key="1">
    <source>
        <dbReference type="ARBA" id="ARBA00000683"/>
    </source>
</evidence>
<dbReference type="AlphaFoldDB" id="A0A494VKK6"/>
<evidence type="ECO:0000256" key="19">
    <source>
        <dbReference type="PIRSR" id="PIRSR000732-2"/>
    </source>
</evidence>
<dbReference type="SUPFAM" id="SSF47831">
    <property type="entry name" value="Enzyme I of the PEP:sugar phosphotransferase system HPr-binding (sub)domain"/>
    <property type="match status" value="1"/>
</dbReference>
<dbReference type="Gene3D" id="3.20.20.60">
    <property type="entry name" value="Phosphoenolpyruvate-binding domains"/>
    <property type="match status" value="1"/>
</dbReference>
<evidence type="ECO:0000256" key="5">
    <source>
        <dbReference type="ARBA" id="ARBA00007837"/>
    </source>
</evidence>
<evidence type="ECO:0000256" key="12">
    <source>
        <dbReference type="ARBA" id="ARBA00022683"/>
    </source>
</evidence>
<dbReference type="NCBIfam" id="TIGR01417">
    <property type="entry name" value="PTS_I_fam"/>
    <property type="match status" value="1"/>
</dbReference>
<evidence type="ECO:0000256" key="3">
    <source>
        <dbReference type="ARBA" id="ARBA00002728"/>
    </source>
</evidence>
<keyword evidence="14 17" id="KW-0418">Kinase</keyword>
<dbReference type="Gene3D" id="1.10.274.10">
    <property type="entry name" value="PtsI, HPr-binding domain"/>
    <property type="match status" value="1"/>
</dbReference>
<evidence type="ECO:0000256" key="11">
    <source>
        <dbReference type="ARBA" id="ARBA00022679"/>
    </source>
</evidence>
<evidence type="ECO:0000256" key="14">
    <source>
        <dbReference type="ARBA" id="ARBA00022777"/>
    </source>
</evidence>
<evidence type="ECO:0000259" key="23">
    <source>
        <dbReference type="Pfam" id="PF05524"/>
    </source>
</evidence>
<protein>
    <recommendedName>
        <fullName evidence="7 17">Phosphoenolpyruvate-protein phosphotransferase</fullName>
        <ecNumber evidence="6 17">2.7.3.9</ecNumber>
    </recommendedName>
    <alternativeName>
        <fullName evidence="16 17">Phosphotransferase system, enzyme I</fullName>
    </alternativeName>
</protein>
<name>A0A494VKK6_9SPHI</name>
<dbReference type="PROSITE" id="PS00742">
    <property type="entry name" value="PEP_ENZYMES_2"/>
    <property type="match status" value="1"/>
</dbReference>
<dbReference type="EC" id="2.7.3.9" evidence="6 17"/>
<accession>A0A494VKK6</accession>
<dbReference type="EMBL" id="CP032869">
    <property type="protein sequence ID" value="AYL95697.1"/>
    <property type="molecule type" value="Genomic_DNA"/>
</dbReference>
<evidence type="ECO:0000259" key="22">
    <source>
        <dbReference type="Pfam" id="PF02896"/>
    </source>
</evidence>
<feature type="binding site" evidence="20">
    <location>
        <position position="431"/>
    </location>
    <ligand>
        <name>Mg(2+)</name>
        <dbReference type="ChEBI" id="CHEBI:18420"/>
    </ligand>
</feature>
<organism evidence="24 25">
    <name type="scientific">Mucilaginibacter celer</name>
    <dbReference type="NCBI Taxonomy" id="2305508"/>
    <lineage>
        <taxon>Bacteria</taxon>
        <taxon>Pseudomonadati</taxon>
        <taxon>Bacteroidota</taxon>
        <taxon>Sphingobacteriia</taxon>
        <taxon>Sphingobacteriales</taxon>
        <taxon>Sphingobacteriaceae</taxon>
        <taxon>Mucilaginibacter</taxon>
    </lineage>
</organism>
<dbReference type="RefSeq" id="WP_119411655.1">
    <property type="nucleotide sequence ID" value="NZ_CP032869.1"/>
</dbReference>
<evidence type="ECO:0000256" key="10">
    <source>
        <dbReference type="ARBA" id="ARBA00022597"/>
    </source>
</evidence>
<evidence type="ECO:0000256" key="18">
    <source>
        <dbReference type="PIRSR" id="PIRSR000732-1"/>
    </source>
</evidence>
<comment type="catalytic activity">
    <reaction evidence="1 17">
        <text>L-histidyl-[protein] + phosphoenolpyruvate = N(pros)-phospho-L-histidyl-[protein] + pyruvate</text>
        <dbReference type="Rhea" id="RHEA:23880"/>
        <dbReference type="Rhea" id="RHEA-COMP:9745"/>
        <dbReference type="Rhea" id="RHEA-COMP:9746"/>
        <dbReference type="ChEBI" id="CHEBI:15361"/>
        <dbReference type="ChEBI" id="CHEBI:29979"/>
        <dbReference type="ChEBI" id="CHEBI:58702"/>
        <dbReference type="ChEBI" id="CHEBI:64837"/>
        <dbReference type="EC" id="2.7.3.9"/>
    </reaction>
</comment>
<keyword evidence="12 17" id="KW-0598">Phosphotransferase system</keyword>
<dbReference type="InterPro" id="IPR015813">
    <property type="entry name" value="Pyrv/PenolPyrv_kinase-like_dom"/>
</dbReference>
<dbReference type="SUPFAM" id="SSF51621">
    <property type="entry name" value="Phosphoenolpyruvate/pyruvate domain"/>
    <property type="match status" value="1"/>
</dbReference>
<dbReference type="Proteomes" id="UP000270046">
    <property type="component" value="Chromosome"/>
</dbReference>
<dbReference type="PANTHER" id="PTHR46244">
    <property type="entry name" value="PHOSPHOENOLPYRUVATE-PROTEIN PHOSPHOTRANSFERASE"/>
    <property type="match status" value="1"/>
</dbReference>
<evidence type="ECO:0000313" key="25">
    <source>
        <dbReference type="Proteomes" id="UP000270046"/>
    </source>
</evidence>
<comment type="similarity">
    <text evidence="5 17">Belongs to the PEP-utilizing enzyme family.</text>
</comment>
<keyword evidence="24" id="KW-0670">Pyruvate</keyword>
<feature type="binding site" evidence="19">
    <location>
        <position position="465"/>
    </location>
    <ligand>
        <name>phosphoenolpyruvate</name>
        <dbReference type="ChEBI" id="CHEBI:58702"/>
    </ligand>
</feature>
<dbReference type="InterPro" id="IPR050499">
    <property type="entry name" value="PEP-utilizing_PTS_enzyme"/>
</dbReference>
<feature type="active site" description="Tele-phosphohistidine intermediate" evidence="18">
    <location>
        <position position="189"/>
    </location>
</feature>
<keyword evidence="9 17" id="KW-0963">Cytoplasm</keyword>
<reference evidence="24 25" key="1">
    <citation type="submission" date="2018-10" db="EMBL/GenBank/DDBJ databases">
        <title>Genome sequencing of Mucilaginibacter sp. HYN0043.</title>
        <authorList>
            <person name="Kim M."/>
            <person name="Yi H."/>
        </authorList>
    </citation>
    <scope>NUCLEOTIDE SEQUENCE [LARGE SCALE GENOMIC DNA]</scope>
    <source>
        <strain evidence="24 25">HYN0043</strain>
    </source>
</reference>
<feature type="binding site" evidence="19">
    <location>
        <begin position="454"/>
        <end position="455"/>
    </location>
    <ligand>
        <name>phosphoenolpyruvate</name>
        <dbReference type="ChEBI" id="CHEBI:58702"/>
    </ligand>
</feature>
<keyword evidence="13 17" id="KW-0479">Metal-binding</keyword>
<comment type="subcellular location">
    <subcellularLocation>
        <location evidence="4 17">Cytoplasm</location>
    </subcellularLocation>
</comment>
<dbReference type="InterPro" id="IPR008279">
    <property type="entry name" value="PEP-util_enz_mobile_dom"/>
</dbReference>
<dbReference type="SUPFAM" id="SSF52009">
    <property type="entry name" value="Phosphohistidine domain"/>
    <property type="match status" value="1"/>
</dbReference>
<dbReference type="InterPro" id="IPR024692">
    <property type="entry name" value="PTS_EI"/>
</dbReference>
<keyword evidence="25" id="KW-1185">Reference proteome</keyword>
<dbReference type="Pfam" id="PF02896">
    <property type="entry name" value="PEP-utilizers_C"/>
    <property type="match status" value="1"/>
</dbReference>
<dbReference type="InterPro" id="IPR008731">
    <property type="entry name" value="PTS_EIN"/>
</dbReference>
<dbReference type="GO" id="GO:0009401">
    <property type="term" value="P:phosphoenolpyruvate-dependent sugar phosphotransferase system"/>
    <property type="evidence" value="ECO:0007669"/>
    <property type="project" value="UniProtKB-KW"/>
</dbReference>
<keyword evidence="10 17" id="KW-0762">Sugar transport</keyword>
<keyword evidence="15 17" id="KW-0460">Magnesium</keyword>
<evidence type="ECO:0000256" key="7">
    <source>
        <dbReference type="ARBA" id="ARBA00016544"/>
    </source>
</evidence>
<dbReference type="PANTHER" id="PTHR46244:SF3">
    <property type="entry name" value="PHOSPHOENOLPYRUVATE-PROTEIN PHOSPHOTRANSFERASE"/>
    <property type="match status" value="1"/>
</dbReference>
<dbReference type="GO" id="GO:0016301">
    <property type="term" value="F:kinase activity"/>
    <property type="evidence" value="ECO:0007669"/>
    <property type="project" value="UniProtKB-KW"/>
</dbReference>
<evidence type="ECO:0000259" key="21">
    <source>
        <dbReference type="Pfam" id="PF00391"/>
    </source>
</evidence>
<feature type="active site" description="Proton donor" evidence="18">
    <location>
        <position position="502"/>
    </location>
</feature>